<proteinExistence type="predicted"/>
<reference evidence="2" key="1">
    <citation type="submission" date="2021-01" db="EMBL/GenBank/DDBJ databases">
        <authorList>
            <person name="Corre E."/>
            <person name="Pelletier E."/>
            <person name="Niang G."/>
            <person name="Scheremetjew M."/>
            <person name="Finn R."/>
            <person name="Kale V."/>
            <person name="Holt S."/>
            <person name="Cochrane G."/>
            <person name="Meng A."/>
            <person name="Brown T."/>
            <person name="Cohen L."/>
        </authorList>
    </citation>
    <scope>NUCLEOTIDE SEQUENCE</scope>
    <source>
        <strain evidence="2">NY070348D</strain>
    </source>
</reference>
<feature type="domain" description="Alcohol dehydrogenase-like C-terminal" evidence="1">
    <location>
        <begin position="62"/>
        <end position="152"/>
    </location>
</feature>
<dbReference type="InterPro" id="IPR036291">
    <property type="entry name" value="NAD(P)-bd_dom_sf"/>
</dbReference>
<dbReference type="PANTHER" id="PTHR43205">
    <property type="entry name" value="PROSTAGLANDIN REDUCTASE"/>
    <property type="match status" value="1"/>
</dbReference>
<dbReference type="AlphaFoldDB" id="A0A7S2SRR1"/>
<gene>
    <name evidence="2" type="ORF">QSP1433_LOCUS16646</name>
</gene>
<dbReference type="GO" id="GO:0016628">
    <property type="term" value="F:oxidoreductase activity, acting on the CH-CH group of donors, NAD or NADP as acceptor"/>
    <property type="evidence" value="ECO:0007669"/>
    <property type="project" value="InterPro"/>
</dbReference>
<name>A0A7S2SRR1_9STRA</name>
<organism evidence="2">
    <name type="scientific">Mucochytrium quahogii</name>
    <dbReference type="NCBI Taxonomy" id="96639"/>
    <lineage>
        <taxon>Eukaryota</taxon>
        <taxon>Sar</taxon>
        <taxon>Stramenopiles</taxon>
        <taxon>Bigyra</taxon>
        <taxon>Labyrinthulomycetes</taxon>
        <taxon>Thraustochytrida</taxon>
        <taxon>Thraustochytriidae</taxon>
        <taxon>Mucochytrium</taxon>
    </lineage>
</organism>
<evidence type="ECO:0000259" key="1">
    <source>
        <dbReference type="Pfam" id="PF00107"/>
    </source>
</evidence>
<dbReference type="Gene3D" id="3.40.50.720">
    <property type="entry name" value="NAD(P)-binding Rossmann-like Domain"/>
    <property type="match status" value="1"/>
</dbReference>
<sequence>MPWMTQAIIDPAHDFVKLTNPLIDKELAPLLNIAGISAYHAVVNHCKPKAGELVVVSSCAGAVGSIAGQLLTQAGARVIGICGSKQKGQWAKSIGAVDVALCYRDNDFEQQLEDACSAKVNLYLDNVGGEISNAVIMQLAPQARVVVCGQISTYNQDTTSKDYVYPDPLPENVATFLETQNATRERFFVGWHAENNDRAYADLHALMSSGKLHVPITWIEGLPSAPQAFCDMMQGKHKGKVMVKLLST</sequence>
<protein>
    <recommendedName>
        <fullName evidence="1">Alcohol dehydrogenase-like C-terminal domain-containing protein</fullName>
    </recommendedName>
</protein>
<dbReference type="CDD" id="cd05288">
    <property type="entry name" value="PGDH"/>
    <property type="match status" value="1"/>
</dbReference>
<dbReference type="EMBL" id="HBHK01026474">
    <property type="protein sequence ID" value="CAD9706224.1"/>
    <property type="molecule type" value="Transcribed_RNA"/>
</dbReference>
<dbReference type="Pfam" id="PF00107">
    <property type="entry name" value="ADH_zinc_N"/>
    <property type="match status" value="1"/>
</dbReference>
<dbReference type="InterPro" id="IPR045010">
    <property type="entry name" value="MDR_fam"/>
</dbReference>
<accession>A0A7S2SRR1</accession>
<dbReference type="PANTHER" id="PTHR43205:SF5">
    <property type="entry name" value="PROSTAGLANDIN REDUCTASE 2"/>
    <property type="match status" value="1"/>
</dbReference>
<dbReference type="SUPFAM" id="SSF51735">
    <property type="entry name" value="NAD(P)-binding Rossmann-fold domains"/>
    <property type="match status" value="1"/>
</dbReference>
<evidence type="ECO:0000313" key="2">
    <source>
        <dbReference type="EMBL" id="CAD9706224.1"/>
    </source>
</evidence>
<dbReference type="InterPro" id="IPR013149">
    <property type="entry name" value="ADH-like_C"/>
</dbReference>